<dbReference type="InterPro" id="IPR020591">
    <property type="entry name" value="Chromosome_initiator_DnaA-like"/>
</dbReference>
<dbReference type="GO" id="GO:0005524">
    <property type="term" value="F:ATP binding"/>
    <property type="evidence" value="ECO:0007669"/>
    <property type="project" value="UniProtKB-UniRule"/>
</dbReference>
<evidence type="ECO:0000256" key="3">
    <source>
        <dbReference type="ARBA" id="ARBA00022705"/>
    </source>
</evidence>
<dbReference type="Pfam" id="PF00308">
    <property type="entry name" value="Bac_DnaA"/>
    <property type="match status" value="1"/>
</dbReference>
<dbReference type="PRINTS" id="PR00051">
    <property type="entry name" value="DNAA"/>
</dbReference>
<dbReference type="FunFam" id="3.40.50.300:FF:000668">
    <property type="entry name" value="Chromosomal replication initiator protein DnaA"/>
    <property type="match status" value="1"/>
</dbReference>
<reference evidence="15" key="1">
    <citation type="submission" date="2020-10" db="EMBL/GenBank/DDBJ databases">
        <authorList>
            <person name="Gilroy R."/>
        </authorList>
    </citation>
    <scope>NUCLEOTIDE SEQUENCE</scope>
    <source>
        <strain evidence="15">14700</strain>
    </source>
</reference>
<organism evidence="15 16">
    <name type="scientific">Candidatus Ornithospirochaeta stercoravium</name>
    <dbReference type="NCBI Taxonomy" id="2840897"/>
    <lineage>
        <taxon>Bacteria</taxon>
        <taxon>Pseudomonadati</taxon>
        <taxon>Spirochaetota</taxon>
        <taxon>Spirochaetia</taxon>
        <taxon>Spirochaetales</taxon>
        <taxon>Spirochaetaceae</taxon>
        <taxon>Spirochaetaceae incertae sedis</taxon>
        <taxon>Candidatus Ornithospirochaeta</taxon>
    </lineage>
</organism>
<feature type="binding site" evidence="8">
    <location>
        <position position="154"/>
    </location>
    <ligand>
        <name>ATP</name>
        <dbReference type="ChEBI" id="CHEBI:30616"/>
    </ligand>
</feature>
<dbReference type="InterPro" id="IPR013159">
    <property type="entry name" value="DnaA_C"/>
</dbReference>
<dbReference type="Proteomes" id="UP000810292">
    <property type="component" value="Unassembled WGS sequence"/>
</dbReference>
<comment type="caution">
    <text evidence="15">The sequence shown here is derived from an EMBL/GenBank/DDBJ whole genome shotgun (WGS) entry which is preliminary data.</text>
</comment>
<dbReference type="InterPro" id="IPR027417">
    <property type="entry name" value="P-loop_NTPase"/>
</dbReference>
<name>A0A9D9ICE4_9SPIO</name>
<feature type="region of interest" description="Domain IV, binds dsDNA" evidence="8">
    <location>
        <begin position="325"/>
        <end position="447"/>
    </location>
</feature>
<keyword evidence="6 8" id="KW-0446">Lipid-binding</keyword>
<dbReference type="GO" id="GO:0008289">
    <property type="term" value="F:lipid binding"/>
    <property type="evidence" value="ECO:0007669"/>
    <property type="project" value="UniProtKB-KW"/>
</dbReference>
<evidence type="ECO:0000256" key="7">
    <source>
        <dbReference type="ARBA" id="ARBA00023125"/>
    </source>
</evidence>
<dbReference type="Gene3D" id="3.40.50.300">
    <property type="entry name" value="P-loop containing nucleotide triphosphate hydrolases"/>
    <property type="match status" value="1"/>
</dbReference>
<dbReference type="InterPro" id="IPR010921">
    <property type="entry name" value="Trp_repressor/repl_initiator"/>
</dbReference>
<evidence type="ECO:0000256" key="5">
    <source>
        <dbReference type="ARBA" id="ARBA00022840"/>
    </source>
</evidence>
<feature type="region of interest" description="Disordered" evidence="12">
    <location>
        <begin position="82"/>
        <end position="105"/>
    </location>
</feature>
<evidence type="ECO:0000256" key="1">
    <source>
        <dbReference type="ARBA" id="ARBA00006583"/>
    </source>
</evidence>
<feature type="region of interest" description="Domain I, interacts with DnaA modulators" evidence="8">
    <location>
        <begin position="1"/>
        <end position="99"/>
    </location>
</feature>
<feature type="domain" description="AAA+ ATPase" evidence="13">
    <location>
        <begin position="140"/>
        <end position="267"/>
    </location>
</feature>
<evidence type="ECO:0000256" key="8">
    <source>
        <dbReference type="HAMAP-Rule" id="MF_00377"/>
    </source>
</evidence>
<dbReference type="InterPro" id="IPR018312">
    <property type="entry name" value="Chromosome_initiator_DnaA_CS"/>
</dbReference>
<evidence type="ECO:0000313" key="16">
    <source>
        <dbReference type="Proteomes" id="UP000810292"/>
    </source>
</evidence>
<protein>
    <recommendedName>
        <fullName evidence="8 9">Chromosomal replication initiator protein DnaA</fullName>
    </recommendedName>
</protein>
<dbReference type="InterPro" id="IPR001957">
    <property type="entry name" value="Chromosome_initiator_DnaA"/>
</dbReference>
<dbReference type="PANTHER" id="PTHR30050:SF2">
    <property type="entry name" value="CHROMOSOMAL REPLICATION INITIATOR PROTEIN DNAA"/>
    <property type="match status" value="1"/>
</dbReference>
<keyword evidence="2 8" id="KW-0963">Cytoplasm</keyword>
<dbReference type="GO" id="GO:0005737">
    <property type="term" value="C:cytoplasm"/>
    <property type="evidence" value="ECO:0007669"/>
    <property type="project" value="UniProtKB-SubCell"/>
</dbReference>
<sequence length="447" mass="50694">MENLERIWQEAASHLEESLPETKKQWIQRISYGGEENGVLILALSSAFYRDTAEKNCRTDIENMVSEIAGSEISVRFTVDASKKPVQKSSPKKEKEKKEKPQSLNTTLNKQYSFDNFISGDNSSFAFNACKVIAQNPGTSFNPCLIYGGVGLGKTHLLESIGNYIDEHNPKMKIIYTTAESFTNEFIDSLLSKEKISAFKSKYRNVDVLLIDDIHFLQKKDSTQEELFHTFNELYDNHKQIVLTCDRPITELTDITDRLKTRFRKGLNVDLQPPAYETRMAIAMQKCKEKGYTIDPKVLEFICQSINTNVRDLEGALTTLSSFASLVGKPVTLDIAREQLKNFIIAPAIKNTDITIDMIIHKTAAYFNVKDYDIRGKSRNKNIMLARHISIYLASELTSYSLSEIGKVMNGKDHTTIMYSVEKIKSIMETDESVRQAVNDLKADLLS</sequence>
<evidence type="ECO:0000256" key="9">
    <source>
        <dbReference type="NCBIfam" id="TIGR00362"/>
    </source>
</evidence>
<evidence type="ECO:0000256" key="12">
    <source>
        <dbReference type="SAM" id="MobiDB-lite"/>
    </source>
</evidence>
<feature type="binding site" evidence="8">
    <location>
        <position position="153"/>
    </location>
    <ligand>
        <name>ATP</name>
        <dbReference type="ChEBI" id="CHEBI:30616"/>
    </ligand>
</feature>
<dbReference type="SMART" id="SM00760">
    <property type="entry name" value="Bac_DnaA_C"/>
    <property type="match status" value="1"/>
</dbReference>
<dbReference type="Gene3D" id="3.30.300.180">
    <property type="match status" value="1"/>
</dbReference>
<feature type="compositionally biased region" description="Basic and acidic residues" evidence="12">
    <location>
        <begin position="91"/>
        <end position="101"/>
    </location>
</feature>
<reference evidence="15" key="2">
    <citation type="journal article" date="2021" name="PeerJ">
        <title>Extensive microbial diversity within the chicken gut microbiome revealed by metagenomics and culture.</title>
        <authorList>
            <person name="Gilroy R."/>
            <person name="Ravi A."/>
            <person name="Getino M."/>
            <person name="Pursley I."/>
            <person name="Horton D.L."/>
            <person name="Alikhan N.F."/>
            <person name="Baker D."/>
            <person name="Gharbi K."/>
            <person name="Hall N."/>
            <person name="Watson M."/>
            <person name="Adriaenssens E.M."/>
            <person name="Foster-Nyarko E."/>
            <person name="Jarju S."/>
            <person name="Secka A."/>
            <person name="Antonio M."/>
            <person name="Oren A."/>
            <person name="Chaudhuri R.R."/>
            <person name="La Ragione R."/>
            <person name="Hildebrand F."/>
            <person name="Pallen M.J."/>
        </authorList>
    </citation>
    <scope>NUCLEOTIDE SEQUENCE</scope>
    <source>
        <strain evidence="15">14700</strain>
    </source>
</reference>
<dbReference type="AlphaFoldDB" id="A0A9D9ICE4"/>
<comment type="similarity">
    <text evidence="1 8 11">Belongs to the DnaA family.</text>
</comment>
<dbReference type="PANTHER" id="PTHR30050">
    <property type="entry name" value="CHROMOSOMAL REPLICATION INITIATOR PROTEIN DNAA"/>
    <property type="match status" value="1"/>
</dbReference>
<evidence type="ECO:0000259" key="13">
    <source>
        <dbReference type="SMART" id="SM00382"/>
    </source>
</evidence>
<dbReference type="EMBL" id="JADIMF010000154">
    <property type="protein sequence ID" value="MBO8470033.1"/>
    <property type="molecule type" value="Genomic_DNA"/>
</dbReference>
<dbReference type="GO" id="GO:0003688">
    <property type="term" value="F:DNA replication origin binding"/>
    <property type="evidence" value="ECO:0007669"/>
    <property type="project" value="UniProtKB-UniRule"/>
</dbReference>
<keyword evidence="7 8" id="KW-0238">DNA-binding</keyword>
<dbReference type="Pfam" id="PF08299">
    <property type="entry name" value="Bac_DnaA_C"/>
    <property type="match status" value="1"/>
</dbReference>
<dbReference type="HAMAP" id="MF_00377">
    <property type="entry name" value="DnaA_bact"/>
    <property type="match status" value="1"/>
</dbReference>
<dbReference type="GO" id="GO:0005886">
    <property type="term" value="C:plasma membrane"/>
    <property type="evidence" value="ECO:0007669"/>
    <property type="project" value="TreeGrafter"/>
</dbReference>
<evidence type="ECO:0000256" key="6">
    <source>
        <dbReference type="ARBA" id="ARBA00023121"/>
    </source>
</evidence>
<comment type="subunit">
    <text evidence="8">Oligomerizes as a right-handed, spiral filament on DNA at oriC.</text>
</comment>
<dbReference type="PROSITE" id="PS01008">
    <property type="entry name" value="DNAA"/>
    <property type="match status" value="1"/>
</dbReference>
<comment type="caution">
    <text evidence="8">Lacks conserved residue(s) required for the propagation of feature annotation.</text>
</comment>
<dbReference type="NCBIfam" id="TIGR00362">
    <property type="entry name" value="DnaA"/>
    <property type="match status" value="1"/>
</dbReference>
<keyword evidence="4 8" id="KW-0547">Nucleotide-binding</keyword>
<dbReference type="GO" id="GO:0006275">
    <property type="term" value="P:regulation of DNA replication"/>
    <property type="evidence" value="ECO:0007669"/>
    <property type="project" value="UniProtKB-UniRule"/>
</dbReference>
<dbReference type="InterPro" id="IPR013317">
    <property type="entry name" value="DnaA_dom"/>
</dbReference>
<dbReference type="SMART" id="SM00382">
    <property type="entry name" value="AAA"/>
    <property type="match status" value="1"/>
</dbReference>
<keyword evidence="5 8" id="KW-0067">ATP-binding</keyword>
<dbReference type="SUPFAM" id="SSF48295">
    <property type="entry name" value="TrpR-like"/>
    <property type="match status" value="1"/>
</dbReference>
<evidence type="ECO:0000256" key="4">
    <source>
        <dbReference type="ARBA" id="ARBA00022741"/>
    </source>
</evidence>
<proteinExistence type="inferred from homology"/>
<evidence type="ECO:0000259" key="14">
    <source>
        <dbReference type="SMART" id="SM00760"/>
    </source>
</evidence>
<dbReference type="Gene3D" id="1.10.1750.10">
    <property type="match status" value="1"/>
</dbReference>
<feature type="binding site" evidence="8">
    <location>
        <position position="155"/>
    </location>
    <ligand>
        <name>ATP</name>
        <dbReference type="ChEBI" id="CHEBI:30616"/>
    </ligand>
</feature>
<evidence type="ECO:0000256" key="10">
    <source>
        <dbReference type="RuleBase" id="RU000577"/>
    </source>
</evidence>
<dbReference type="InterPro" id="IPR038454">
    <property type="entry name" value="DnaA_N_sf"/>
</dbReference>
<evidence type="ECO:0000256" key="2">
    <source>
        <dbReference type="ARBA" id="ARBA00022490"/>
    </source>
</evidence>
<dbReference type="SUPFAM" id="SSF52540">
    <property type="entry name" value="P-loop containing nucleoside triphosphate hydrolases"/>
    <property type="match status" value="1"/>
</dbReference>
<evidence type="ECO:0000313" key="15">
    <source>
        <dbReference type="EMBL" id="MBO8470033.1"/>
    </source>
</evidence>
<comment type="domain">
    <text evidence="8">Domain I is involved in oligomerization and binding regulators, domain II is flexibile and of varying length in different bacteria, domain III forms the AAA+ region, while domain IV binds dsDNA.</text>
</comment>
<dbReference type="GO" id="GO:0006270">
    <property type="term" value="P:DNA replication initiation"/>
    <property type="evidence" value="ECO:0007669"/>
    <property type="project" value="UniProtKB-UniRule"/>
</dbReference>
<dbReference type="InterPro" id="IPR003593">
    <property type="entry name" value="AAA+_ATPase"/>
</dbReference>
<dbReference type="CDD" id="cd00009">
    <property type="entry name" value="AAA"/>
    <property type="match status" value="1"/>
</dbReference>
<dbReference type="Gene3D" id="1.10.8.60">
    <property type="match status" value="1"/>
</dbReference>
<evidence type="ECO:0000256" key="11">
    <source>
        <dbReference type="RuleBase" id="RU004227"/>
    </source>
</evidence>
<dbReference type="CDD" id="cd06571">
    <property type="entry name" value="Bac_DnaA_C"/>
    <property type="match status" value="1"/>
</dbReference>
<feature type="binding site" evidence="8">
    <location>
        <position position="151"/>
    </location>
    <ligand>
        <name>ATP</name>
        <dbReference type="ChEBI" id="CHEBI:30616"/>
    </ligand>
</feature>
<gene>
    <name evidence="8 15" type="primary">dnaA</name>
    <name evidence="15" type="ORF">IAA72_09685</name>
</gene>
<comment type="subcellular location">
    <subcellularLocation>
        <location evidence="8">Cytoplasm</location>
    </subcellularLocation>
</comment>
<keyword evidence="3 8" id="KW-0235">DNA replication</keyword>
<accession>A0A9D9ICE4</accession>
<feature type="domain" description="Chromosomal replication initiator DnaA C-terminal" evidence="14">
    <location>
        <begin position="355"/>
        <end position="424"/>
    </location>
</feature>
<comment type="function">
    <text evidence="8 10">Plays an essential role in the initiation and regulation of chromosomal replication. ATP-DnaA binds to the origin of replication (oriC) to initiate formation of the DNA replication initiation complex once per cell cycle. Binds the DnaA box (a 9 base pair repeat at the origin) and separates the double-stranded (ds)DNA. Forms a right-handed helical filament on oriC DNA; dsDNA binds to the exterior of the filament while single-stranded (ss)DNA is stabiized in the filament's interior. The ATP-DnaA-oriC complex binds and stabilizes one strand of the AT-rich DNA unwinding element (DUE), permitting loading of DNA polymerase. After initiation quickly degrades to an ADP-DnaA complex that is not apt for DNA replication. Binds acidic phospholipids.</text>
</comment>